<dbReference type="Proteomes" id="UP001143981">
    <property type="component" value="Unassembled WGS sequence"/>
</dbReference>
<dbReference type="AlphaFoldDB" id="A0A9W7Y5U4"/>
<evidence type="ECO:0000256" key="5">
    <source>
        <dbReference type="SAM" id="Phobius"/>
    </source>
</evidence>
<dbReference type="PANTHER" id="PTHR36460">
    <property type="entry name" value="UPF0132 DOMAIN PROTEIN (AFU_ORTHOLOGUE AFUA_3G10255)"/>
    <property type="match status" value="1"/>
</dbReference>
<evidence type="ECO:0000313" key="7">
    <source>
        <dbReference type="Proteomes" id="UP001143981"/>
    </source>
</evidence>
<accession>A0A9W7Y5U4</accession>
<evidence type="ECO:0000256" key="2">
    <source>
        <dbReference type="ARBA" id="ARBA00022692"/>
    </source>
</evidence>
<reference evidence="6" key="1">
    <citation type="submission" date="2022-07" db="EMBL/GenBank/DDBJ databases">
        <title>Phylogenomic reconstructions and comparative analyses of Kickxellomycotina fungi.</title>
        <authorList>
            <person name="Reynolds N.K."/>
            <person name="Stajich J.E."/>
            <person name="Barry K."/>
            <person name="Grigoriev I.V."/>
            <person name="Crous P."/>
            <person name="Smith M.E."/>
        </authorList>
    </citation>
    <scope>NUCLEOTIDE SEQUENCE</scope>
    <source>
        <strain evidence="6">BCRC 34381</strain>
    </source>
</reference>
<keyword evidence="7" id="KW-1185">Reference proteome</keyword>
<comment type="subcellular location">
    <subcellularLocation>
        <location evidence="1">Membrane</location>
        <topology evidence="1">Multi-pass membrane protein</topology>
    </subcellularLocation>
</comment>
<keyword evidence="3 5" id="KW-1133">Transmembrane helix</keyword>
<feature type="transmembrane region" description="Helical" evidence="5">
    <location>
        <begin position="79"/>
        <end position="98"/>
    </location>
</feature>
<feature type="transmembrane region" description="Helical" evidence="5">
    <location>
        <begin position="48"/>
        <end position="67"/>
    </location>
</feature>
<sequence length="151" mass="16389">MSPSHRYESVGDGNIGLETEVVAPAYDAGSGNDEGVGYETSVPIHPKILAPLSYILPPVSGLFVVILERRNTYVRLHAWQSIVLVLATTLGSMLLFWVPFAPSAIHLAGFIAAVLCAFRAWRDADTLTFFKLGIIGDFAERQVLGTTVLPF</sequence>
<evidence type="ECO:0000256" key="4">
    <source>
        <dbReference type="ARBA" id="ARBA00023136"/>
    </source>
</evidence>
<protein>
    <submittedName>
        <fullName evidence="6">Uncharacterized protein</fullName>
    </submittedName>
</protein>
<evidence type="ECO:0000313" key="6">
    <source>
        <dbReference type="EMBL" id="KAJ1728739.1"/>
    </source>
</evidence>
<dbReference type="EMBL" id="JANBOI010000749">
    <property type="protein sequence ID" value="KAJ1728739.1"/>
    <property type="molecule type" value="Genomic_DNA"/>
</dbReference>
<comment type="caution">
    <text evidence="6">The sequence shown here is derived from an EMBL/GenBank/DDBJ whole genome shotgun (WGS) entry which is preliminary data.</text>
</comment>
<proteinExistence type="predicted"/>
<evidence type="ECO:0000256" key="3">
    <source>
        <dbReference type="ARBA" id="ARBA00022989"/>
    </source>
</evidence>
<dbReference type="GO" id="GO:0016020">
    <property type="term" value="C:membrane"/>
    <property type="evidence" value="ECO:0007669"/>
    <property type="project" value="UniProtKB-SubCell"/>
</dbReference>
<dbReference type="OrthoDB" id="5546837at2759"/>
<evidence type="ECO:0000256" key="1">
    <source>
        <dbReference type="ARBA" id="ARBA00004141"/>
    </source>
</evidence>
<feature type="transmembrane region" description="Helical" evidence="5">
    <location>
        <begin position="104"/>
        <end position="121"/>
    </location>
</feature>
<organism evidence="6 7">
    <name type="scientific">Coemansia biformis</name>
    <dbReference type="NCBI Taxonomy" id="1286918"/>
    <lineage>
        <taxon>Eukaryota</taxon>
        <taxon>Fungi</taxon>
        <taxon>Fungi incertae sedis</taxon>
        <taxon>Zoopagomycota</taxon>
        <taxon>Kickxellomycotina</taxon>
        <taxon>Kickxellomycetes</taxon>
        <taxon>Kickxellales</taxon>
        <taxon>Kickxellaceae</taxon>
        <taxon>Coemansia</taxon>
    </lineage>
</organism>
<gene>
    <name evidence="6" type="ORF">LPJ61_003876</name>
</gene>
<keyword evidence="4 5" id="KW-0472">Membrane</keyword>
<keyword evidence="2 5" id="KW-0812">Transmembrane</keyword>
<dbReference type="PANTHER" id="PTHR36460:SF1">
    <property type="entry name" value="UPF0132 DOMAIN PROTEIN (AFU_ORTHOLOGUE AFUA_3G10255)"/>
    <property type="match status" value="1"/>
</dbReference>
<name>A0A9W7Y5U4_9FUNG</name>